<organism evidence="1 2">
    <name type="scientific">Endocarpon pusillum</name>
    <dbReference type="NCBI Taxonomy" id="364733"/>
    <lineage>
        <taxon>Eukaryota</taxon>
        <taxon>Fungi</taxon>
        <taxon>Dikarya</taxon>
        <taxon>Ascomycota</taxon>
        <taxon>Pezizomycotina</taxon>
        <taxon>Eurotiomycetes</taxon>
        <taxon>Chaetothyriomycetidae</taxon>
        <taxon>Verrucariales</taxon>
        <taxon>Verrucariaceae</taxon>
        <taxon>Endocarpon</taxon>
    </lineage>
</organism>
<sequence>MFCAFMHRERNYFIQLVQRDPDQGGAGTHVTSADLVAIKTGSQQMLNHKFSAPPAYPLRCILYAPGMSFLWSRVVGTYIPREPSNGNLGRLLTLAAITIRSTVLPDKVTCLHLLVLLLLATEDGMWW</sequence>
<dbReference type="Proteomes" id="UP000606974">
    <property type="component" value="Unassembled WGS sequence"/>
</dbReference>
<evidence type="ECO:0000313" key="1">
    <source>
        <dbReference type="EMBL" id="KAF7513565.1"/>
    </source>
</evidence>
<keyword evidence="2" id="KW-1185">Reference proteome</keyword>
<dbReference type="AlphaFoldDB" id="A0A8H7E9K2"/>
<evidence type="ECO:0000313" key="2">
    <source>
        <dbReference type="Proteomes" id="UP000606974"/>
    </source>
</evidence>
<name>A0A8H7E9K2_9EURO</name>
<protein>
    <submittedName>
        <fullName evidence="1">Uncharacterized protein</fullName>
    </submittedName>
</protein>
<proteinExistence type="predicted"/>
<reference evidence="1" key="1">
    <citation type="submission" date="2020-02" db="EMBL/GenBank/DDBJ databases">
        <authorList>
            <person name="Palmer J.M."/>
        </authorList>
    </citation>
    <scope>NUCLEOTIDE SEQUENCE</scope>
    <source>
        <strain evidence="1">EPUS1.4</strain>
        <tissue evidence="1">Thallus</tissue>
    </source>
</reference>
<comment type="caution">
    <text evidence="1">The sequence shown here is derived from an EMBL/GenBank/DDBJ whole genome shotgun (WGS) entry which is preliminary data.</text>
</comment>
<gene>
    <name evidence="1" type="ORF">GJ744_008859</name>
</gene>
<accession>A0A8H7E9K2</accession>
<dbReference type="EMBL" id="JAACFV010000005">
    <property type="protein sequence ID" value="KAF7513565.1"/>
    <property type="molecule type" value="Genomic_DNA"/>
</dbReference>